<reference evidence="1 2" key="1">
    <citation type="submission" date="2018-10" db="EMBL/GenBank/DDBJ databases">
        <title>Genome-guide identification and characterization of bacteria that degrade polycyclic aromatic hydrocarbons and resist hexavalent chromium simultaneously.</title>
        <authorList>
            <person name="Feng H."/>
        </authorList>
    </citation>
    <scope>NUCLEOTIDE SEQUENCE [LARGE SCALE GENOMIC DNA]</scope>
    <source>
        <strain evidence="1 2">J015</strain>
    </source>
</reference>
<comment type="caution">
    <text evidence="1">The sequence shown here is derived from an EMBL/GenBank/DDBJ whole genome shotgun (WGS) entry which is preliminary data.</text>
</comment>
<organism evidence="1 2">
    <name type="scientific">Pseudarthrobacter phenanthrenivorans</name>
    <name type="common">Arthrobacter phenanthrenivorans</name>
    <dbReference type="NCBI Taxonomy" id="361575"/>
    <lineage>
        <taxon>Bacteria</taxon>
        <taxon>Bacillati</taxon>
        <taxon>Actinomycetota</taxon>
        <taxon>Actinomycetes</taxon>
        <taxon>Micrococcales</taxon>
        <taxon>Micrococcaceae</taxon>
        <taxon>Pseudarthrobacter</taxon>
    </lineage>
</organism>
<evidence type="ECO:0000313" key="2">
    <source>
        <dbReference type="Proteomes" id="UP000273159"/>
    </source>
</evidence>
<proteinExistence type="predicted"/>
<reference evidence="2" key="2">
    <citation type="submission" date="2018-10" db="EMBL/GenBank/DDBJ databases">
        <authorList>
            <person name="Wang Y."/>
            <person name="Wang J."/>
            <person name="Yang X."/>
            <person name="Wang Z."/>
            <person name="Huang Y."/>
        </authorList>
    </citation>
    <scope>NUCLEOTIDE SEQUENCE [LARGE SCALE GENOMIC DNA]</scope>
    <source>
        <strain evidence="2">J015</strain>
    </source>
</reference>
<evidence type="ECO:0000313" key="1">
    <source>
        <dbReference type="EMBL" id="RKO25603.1"/>
    </source>
</evidence>
<protein>
    <submittedName>
        <fullName evidence="1">Uncharacterized protein</fullName>
    </submittedName>
</protein>
<accession>A0A3B0FRS0</accession>
<dbReference type="AlphaFoldDB" id="A0A3B0FRS0"/>
<name>A0A3B0FRS0_PSEPS</name>
<dbReference type="Proteomes" id="UP000273159">
    <property type="component" value="Unassembled WGS sequence"/>
</dbReference>
<gene>
    <name evidence="1" type="ORF">D7Z96_05720</name>
</gene>
<sequence length="80" mass="8886">MEDQADRIVRNVADLAVGDIIEAWHDGRCHYRGKVLHMVQSMGMFWILDSGSGTRKLVDFEALLVSRITEGDGRSVPSVA</sequence>
<dbReference type="EMBL" id="RBNH01000004">
    <property type="protein sequence ID" value="RKO25603.1"/>
    <property type="molecule type" value="Genomic_DNA"/>
</dbReference>